<proteinExistence type="predicted"/>
<protein>
    <recommendedName>
        <fullName evidence="1">Reverse transcriptase domain-containing protein</fullName>
    </recommendedName>
</protein>
<name>A0A2G9UWW2_TELCI</name>
<evidence type="ECO:0000313" key="3">
    <source>
        <dbReference type="Proteomes" id="UP000230423"/>
    </source>
</evidence>
<dbReference type="SUPFAM" id="SSF56672">
    <property type="entry name" value="DNA/RNA polymerases"/>
    <property type="match status" value="1"/>
</dbReference>
<feature type="domain" description="Reverse transcriptase" evidence="1">
    <location>
        <begin position="1"/>
        <end position="136"/>
    </location>
</feature>
<dbReference type="AlphaFoldDB" id="A0A2G9UWW2"/>
<accession>A0A2G9UWW2</accession>
<evidence type="ECO:0000313" key="2">
    <source>
        <dbReference type="EMBL" id="PIO74748.1"/>
    </source>
</evidence>
<dbReference type="PANTHER" id="PTHR47027">
    <property type="entry name" value="REVERSE TRANSCRIPTASE DOMAIN-CONTAINING PROTEIN"/>
    <property type="match status" value="1"/>
</dbReference>
<dbReference type="EMBL" id="KZ345228">
    <property type="protein sequence ID" value="PIO74748.1"/>
    <property type="molecule type" value="Genomic_DNA"/>
</dbReference>
<dbReference type="Pfam" id="PF00078">
    <property type="entry name" value="RVT_1"/>
    <property type="match status" value="1"/>
</dbReference>
<sequence>MARTYGVPQPFISIFKNLYLDSSCCVRTDTGYTPFFQIATGVRQGCILSPILFDICLDFVMKKTMEKVRTGISWSGQNRLTDLDFADDIALLAEDESKLQQVATCLDNEANMTGLRISAHKSKVMKVGFDRAQLNIIVDDTILELSTIPPTSKVWSLAMVMSRRTYAFELQKLPLCSNDCS</sequence>
<gene>
    <name evidence="2" type="ORF">TELCIR_03237</name>
</gene>
<keyword evidence="3" id="KW-1185">Reference proteome</keyword>
<evidence type="ECO:0000259" key="1">
    <source>
        <dbReference type="PROSITE" id="PS50878"/>
    </source>
</evidence>
<dbReference type="PANTHER" id="PTHR47027:SF25">
    <property type="entry name" value="REVERSE TRANSCRIPTASE DOMAIN-CONTAINING PROTEIN"/>
    <property type="match status" value="1"/>
</dbReference>
<dbReference type="Proteomes" id="UP000230423">
    <property type="component" value="Unassembled WGS sequence"/>
</dbReference>
<dbReference type="PROSITE" id="PS50878">
    <property type="entry name" value="RT_POL"/>
    <property type="match status" value="1"/>
</dbReference>
<dbReference type="InterPro" id="IPR043502">
    <property type="entry name" value="DNA/RNA_pol_sf"/>
</dbReference>
<dbReference type="OrthoDB" id="410104at2759"/>
<reference evidence="2 3" key="1">
    <citation type="submission" date="2015-09" db="EMBL/GenBank/DDBJ databases">
        <title>Draft genome of the parasitic nematode Teladorsagia circumcincta isolate WARC Sus (inbred).</title>
        <authorList>
            <person name="Mitreva M."/>
        </authorList>
    </citation>
    <scope>NUCLEOTIDE SEQUENCE [LARGE SCALE GENOMIC DNA]</scope>
    <source>
        <strain evidence="2 3">S</strain>
    </source>
</reference>
<dbReference type="InterPro" id="IPR000477">
    <property type="entry name" value="RT_dom"/>
</dbReference>
<organism evidence="2 3">
    <name type="scientific">Teladorsagia circumcincta</name>
    <name type="common">Brown stomach worm</name>
    <name type="synonym">Ostertagia circumcincta</name>
    <dbReference type="NCBI Taxonomy" id="45464"/>
    <lineage>
        <taxon>Eukaryota</taxon>
        <taxon>Metazoa</taxon>
        <taxon>Ecdysozoa</taxon>
        <taxon>Nematoda</taxon>
        <taxon>Chromadorea</taxon>
        <taxon>Rhabditida</taxon>
        <taxon>Rhabditina</taxon>
        <taxon>Rhabditomorpha</taxon>
        <taxon>Strongyloidea</taxon>
        <taxon>Trichostrongylidae</taxon>
        <taxon>Teladorsagia</taxon>
    </lineage>
</organism>